<protein>
    <recommendedName>
        <fullName evidence="8">OCEL domain-containing protein</fullName>
    </recommendedName>
</protein>
<dbReference type="EMBL" id="LR903522">
    <property type="protein sequence ID" value="CAD7251986.1"/>
    <property type="molecule type" value="Genomic_DNA"/>
</dbReference>
<dbReference type="InterPro" id="IPR036390">
    <property type="entry name" value="WH_DNA-bd_sf"/>
</dbReference>
<dbReference type="Gene3D" id="6.10.140.340">
    <property type="match status" value="1"/>
</dbReference>
<dbReference type="GO" id="GO:0032968">
    <property type="term" value="P:positive regulation of transcription elongation by RNA polymerase II"/>
    <property type="evidence" value="ECO:0007669"/>
    <property type="project" value="TreeGrafter"/>
</dbReference>
<sequence length="556" mass="62173">MLTHSGPTDTLAVCEVWFSSDPLRPALGKEKKKKKKRARTGILGRGGRSWVRFFWTDSNFLGFHHRQLGVLQKIFRRGRRSMKGNLESLGPMPYKMTVLAKEDVYEATRLKMAEAEEESKKNRTQMLKPSGPYIGRKVKVKKPVTPAAPHPLPPSSSASSLSSPFQVGKPISPLLGGLSPKPPPAVPSKITSKPPGNPDIMRRPIRERIIHMLALRNYKKPELLTVLLRDGLREKDRNTVSTVLQQVAILRDNSYMLARHAWNDVQEDWPFYSEEEKQKLRWKKPQTLTPPGSDSSGNSPSQGGASPSGSKRSSSAMLAGPDAHLQSKKLRISHYRRPTPAPSTQMTSLIAGSAMDDAPVPPSGLGRASKDPFQVKGGGNERNGASAQCSGSGSTNATTSSSDWPVMSSSASSVSLTPDSSPDSQADGTLQHSNLDHSLQPSPLRQNKRIENAEQKQRYKAEFNGRFPEYQELYGHVMKVSQKFAQLDRRLQDYPEGSEHWQAVRNQIYKEYEDTIKNPKFIEMKRRFHYLHDKLSHIKELIADYDKRTRAGLLRL</sequence>
<feature type="compositionally biased region" description="Low complexity" evidence="7">
    <location>
        <begin position="290"/>
        <end position="315"/>
    </location>
</feature>
<feature type="compositionally biased region" description="Basic residues" evidence="7">
    <location>
        <begin position="326"/>
        <end position="337"/>
    </location>
</feature>
<feature type="compositionally biased region" description="Low complexity" evidence="7">
    <location>
        <begin position="390"/>
        <end position="424"/>
    </location>
</feature>
<dbReference type="GO" id="GO:0006368">
    <property type="term" value="P:transcription elongation by RNA polymerase II"/>
    <property type="evidence" value="ECO:0007669"/>
    <property type="project" value="InterPro"/>
</dbReference>
<evidence type="ECO:0000256" key="4">
    <source>
        <dbReference type="ARBA" id="ARBA00023163"/>
    </source>
</evidence>
<gene>
    <name evidence="9" type="ORF">DSTB1V02_LOCUS11747</name>
</gene>
<feature type="region of interest" description="Disordered" evidence="7">
    <location>
        <begin position="354"/>
        <end position="446"/>
    </location>
</feature>
<feature type="region of interest" description="Disordered" evidence="7">
    <location>
        <begin position="115"/>
        <end position="202"/>
    </location>
</feature>
<dbReference type="PANTHER" id="PTHR23288:SF17">
    <property type="entry name" value="RNA POLYMERASE II ELONGATION FACTOR ELL"/>
    <property type="match status" value="1"/>
</dbReference>
<dbReference type="SUPFAM" id="SSF46785">
    <property type="entry name" value="Winged helix' DNA-binding domain"/>
    <property type="match status" value="1"/>
</dbReference>
<dbReference type="Gene3D" id="1.10.10.2670">
    <property type="entry name" value="E3 ubiquitin-protein ligase"/>
    <property type="match status" value="1"/>
</dbReference>
<dbReference type="PANTHER" id="PTHR23288">
    <property type="entry name" value="OCCLUDIN AND RNA POLYMERASE II ELONGATION FACTOR ELL"/>
    <property type="match status" value="1"/>
</dbReference>
<evidence type="ECO:0000256" key="7">
    <source>
        <dbReference type="SAM" id="MobiDB-lite"/>
    </source>
</evidence>
<dbReference type="AlphaFoldDB" id="A0A7R9ADR0"/>
<keyword evidence="10" id="KW-1185">Reference proteome</keyword>
<evidence type="ECO:0000256" key="3">
    <source>
        <dbReference type="ARBA" id="ARBA00023015"/>
    </source>
</evidence>
<dbReference type="Pfam" id="PF10390">
    <property type="entry name" value="ELL"/>
    <property type="match status" value="1"/>
</dbReference>
<organism evidence="9">
    <name type="scientific">Darwinula stevensoni</name>
    <dbReference type="NCBI Taxonomy" id="69355"/>
    <lineage>
        <taxon>Eukaryota</taxon>
        <taxon>Metazoa</taxon>
        <taxon>Ecdysozoa</taxon>
        <taxon>Arthropoda</taxon>
        <taxon>Crustacea</taxon>
        <taxon>Oligostraca</taxon>
        <taxon>Ostracoda</taxon>
        <taxon>Podocopa</taxon>
        <taxon>Podocopida</taxon>
        <taxon>Darwinulocopina</taxon>
        <taxon>Darwinuloidea</taxon>
        <taxon>Darwinulidae</taxon>
        <taxon>Darwinula</taxon>
    </lineage>
</organism>
<evidence type="ECO:0000313" key="9">
    <source>
        <dbReference type="EMBL" id="CAD7251986.1"/>
    </source>
</evidence>
<name>A0A7R9ADR0_9CRUS</name>
<dbReference type="GO" id="GO:0000987">
    <property type="term" value="F:cis-regulatory region sequence-specific DNA binding"/>
    <property type="evidence" value="ECO:0007669"/>
    <property type="project" value="TreeGrafter"/>
</dbReference>
<dbReference type="GO" id="GO:0008023">
    <property type="term" value="C:transcription elongation factor complex"/>
    <property type="evidence" value="ECO:0007669"/>
    <property type="project" value="InterPro"/>
</dbReference>
<evidence type="ECO:0000256" key="1">
    <source>
        <dbReference type="ARBA" id="ARBA00004123"/>
    </source>
</evidence>
<proteinExistence type="inferred from homology"/>
<accession>A0A7R9ADR0</accession>
<evidence type="ECO:0000256" key="5">
    <source>
        <dbReference type="ARBA" id="ARBA00023242"/>
    </source>
</evidence>
<dbReference type="SUPFAM" id="SSF144292">
    <property type="entry name" value="occludin/ELL-like"/>
    <property type="match status" value="1"/>
</dbReference>
<keyword evidence="5" id="KW-0539">Nucleus</keyword>
<feature type="domain" description="OCEL" evidence="8">
    <location>
        <begin position="441"/>
        <end position="550"/>
    </location>
</feature>
<dbReference type="Proteomes" id="UP000677054">
    <property type="component" value="Unassembled WGS sequence"/>
</dbReference>
<evidence type="ECO:0000259" key="8">
    <source>
        <dbReference type="PROSITE" id="PS51980"/>
    </source>
</evidence>
<reference evidence="9" key="1">
    <citation type="submission" date="2020-11" db="EMBL/GenBank/DDBJ databases">
        <authorList>
            <person name="Tran Van P."/>
        </authorList>
    </citation>
    <scope>NUCLEOTIDE SEQUENCE</scope>
</reference>
<dbReference type="InterPro" id="IPR042065">
    <property type="entry name" value="E3_ELL-like"/>
</dbReference>
<dbReference type="OrthoDB" id="6284217at2759"/>
<dbReference type="PROSITE" id="PS51980">
    <property type="entry name" value="OCEL"/>
    <property type="match status" value="1"/>
</dbReference>
<evidence type="ECO:0000256" key="6">
    <source>
        <dbReference type="PROSITE-ProRule" id="PRU01324"/>
    </source>
</evidence>
<keyword evidence="4" id="KW-0804">Transcription</keyword>
<feature type="compositionally biased region" description="Low complexity" evidence="7">
    <location>
        <begin position="155"/>
        <end position="179"/>
    </location>
</feature>
<evidence type="ECO:0000256" key="2">
    <source>
        <dbReference type="ARBA" id="ARBA00009171"/>
    </source>
</evidence>
<keyword evidence="3" id="KW-0805">Transcription regulation</keyword>
<comment type="subcellular location">
    <subcellularLocation>
        <location evidence="1">Nucleus</location>
    </subcellularLocation>
</comment>
<feature type="compositionally biased region" description="Polar residues" evidence="7">
    <location>
        <begin position="426"/>
        <end position="445"/>
    </location>
</feature>
<dbReference type="InterPro" id="IPR010844">
    <property type="entry name" value="Occludin_ELL"/>
</dbReference>
<comment type="similarity">
    <text evidence="2 6">Belongs to the ELL/occludin family.</text>
</comment>
<dbReference type="GO" id="GO:0042795">
    <property type="term" value="P:snRNA transcription by RNA polymerase II"/>
    <property type="evidence" value="ECO:0007669"/>
    <property type="project" value="TreeGrafter"/>
</dbReference>
<dbReference type="InterPro" id="IPR031176">
    <property type="entry name" value="ELL/occludin"/>
</dbReference>
<feature type="region of interest" description="Disordered" evidence="7">
    <location>
        <begin position="278"/>
        <end position="319"/>
    </location>
</feature>
<evidence type="ECO:0000313" key="10">
    <source>
        <dbReference type="Proteomes" id="UP000677054"/>
    </source>
</evidence>
<dbReference type="Pfam" id="PF07303">
    <property type="entry name" value="Occludin_ELL"/>
    <property type="match status" value="1"/>
</dbReference>
<dbReference type="InterPro" id="IPR019464">
    <property type="entry name" value="ELL_N"/>
</dbReference>
<feature type="region of interest" description="Disordered" evidence="7">
    <location>
        <begin position="326"/>
        <end position="345"/>
    </location>
</feature>
<dbReference type="EMBL" id="CAJPEV010004005">
    <property type="protein sequence ID" value="CAG0900976.1"/>
    <property type="molecule type" value="Genomic_DNA"/>
</dbReference>